<dbReference type="InterPro" id="IPR025370">
    <property type="entry name" value="SgrR_HTH_N"/>
</dbReference>
<comment type="caution">
    <text evidence="4">The sequence shown here is derived from an EMBL/GenBank/DDBJ whole genome shotgun (WGS) entry which is preliminary data.</text>
</comment>
<sequence length="585" mass="68273">MQIMEHYQQLIKVFPNQALHTPFDITISDLSAVFYCTDRNTKHILAKLQEKGWVRWRAGRGRGNYSQMTLLKELDDAIIEEVKLKVEHDSIEEAISFLQRYQTNQNVHQQFINWLFTAYQDNRETKDQLRFPSYRPVPILDPLFVNRRTENHIMYYVYSRLVYYDRVNQMYRGDVAHTWEANHSSTEWIFYLRKGIIFHNGKEMTVGDVVYSLSRHGKTTSPYHWMTNFIHNVQVINTRTIKVVCNHSVPFLPQILSTLGASIVPSTISLNPRLPIGTGPFQITENTKDKLSLQAYTAYFDKRPFLDKVTVYFFSNLYDNRSSDAIKDQTQLNFFAYPYVKKDEAHYHQKTKIDEGSKLLTFNRKKGPLATDDLLRKAIVTALDQEKMIQELGGNRFVPGSRLIRNLEQKRLSHNLEAAKKLVLESNYAGEVLSLIGYTGAGNELDGTWIQERLHEIGVNVKTTFFPYQNLYDQLLESTDLLLGEQLAAEDELLTYLQAFLGNHSFMQLHLSIKDKHDIEKAIEKATSISILLDFLQTKEEYLCRENNHVHLYRLKQFSIYPPYAENVSMNALGWLDFSEIWYKN</sequence>
<evidence type="ECO:0000313" key="4">
    <source>
        <dbReference type="EMBL" id="RBO99741.1"/>
    </source>
</evidence>
<dbReference type="SUPFAM" id="SSF53850">
    <property type="entry name" value="Periplasmic binding protein-like II"/>
    <property type="match status" value="1"/>
</dbReference>
<dbReference type="PANTHER" id="PTHR30290:SF72">
    <property type="entry name" value="HTH-TYPE TRANSCRIPTIONAL REGULATOR SGRR"/>
    <property type="match status" value="1"/>
</dbReference>
<dbReference type="PANTHER" id="PTHR30290">
    <property type="entry name" value="PERIPLASMIC BINDING COMPONENT OF ABC TRANSPORTER"/>
    <property type="match status" value="1"/>
</dbReference>
<keyword evidence="1 4" id="KW-0238">DNA-binding</keyword>
<evidence type="ECO:0000256" key="1">
    <source>
        <dbReference type="ARBA" id="ARBA00023125"/>
    </source>
</evidence>
<accession>A0A366EBJ3</accession>
<dbReference type="GO" id="GO:0003677">
    <property type="term" value="F:DNA binding"/>
    <property type="evidence" value="ECO:0007669"/>
    <property type="project" value="UniProtKB-KW"/>
</dbReference>
<dbReference type="GO" id="GO:0015833">
    <property type="term" value="P:peptide transport"/>
    <property type="evidence" value="ECO:0007669"/>
    <property type="project" value="TreeGrafter"/>
</dbReference>
<dbReference type="Pfam" id="PF12793">
    <property type="entry name" value="SgrR_N"/>
    <property type="match status" value="1"/>
</dbReference>
<name>A0A366EBJ3_9BACI</name>
<dbReference type="OrthoDB" id="5894719at2"/>
<dbReference type="InterPro" id="IPR039424">
    <property type="entry name" value="SBP_5"/>
</dbReference>
<dbReference type="Gene3D" id="3.40.190.10">
    <property type="entry name" value="Periplasmic binding protein-like II"/>
    <property type="match status" value="1"/>
</dbReference>
<dbReference type="STRING" id="200904.GCA_900168775_03322"/>
<evidence type="ECO:0000259" key="2">
    <source>
        <dbReference type="Pfam" id="PF00496"/>
    </source>
</evidence>
<gene>
    <name evidence="4" type="ORF">DES48_10367</name>
</gene>
<dbReference type="Pfam" id="PF00496">
    <property type="entry name" value="SBP_bac_5"/>
    <property type="match status" value="1"/>
</dbReference>
<dbReference type="GO" id="GO:1904680">
    <property type="term" value="F:peptide transmembrane transporter activity"/>
    <property type="evidence" value="ECO:0007669"/>
    <property type="project" value="TreeGrafter"/>
</dbReference>
<evidence type="ECO:0000313" key="5">
    <source>
        <dbReference type="Proteomes" id="UP000252254"/>
    </source>
</evidence>
<dbReference type="EMBL" id="QNRI01000003">
    <property type="protein sequence ID" value="RBO99741.1"/>
    <property type="molecule type" value="Genomic_DNA"/>
</dbReference>
<organism evidence="4 5">
    <name type="scientific">Paraliobacillus ryukyuensis</name>
    <dbReference type="NCBI Taxonomy" id="200904"/>
    <lineage>
        <taxon>Bacteria</taxon>
        <taxon>Bacillati</taxon>
        <taxon>Bacillota</taxon>
        <taxon>Bacilli</taxon>
        <taxon>Bacillales</taxon>
        <taxon>Bacillaceae</taxon>
        <taxon>Paraliobacillus</taxon>
    </lineage>
</organism>
<keyword evidence="5" id="KW-1185">Reference proteome</keyword>
<dbReference type="AlphaFoldDB" id="A0A366EBJ3"/>
<reference evidence="4 5" key="1">
    <citation type="submission" date="2018-06" db="EMBL/GenBank/DDBJ databases">
        <title>Genomic Encyclopedia of Type Strains, Phase IV (KMG-IV): sequencing the most valuable type-strain genomes for metagenomic binning, comparative biology and taxonomic classification.</title>
        <authorList>
            <person name="Goeker M."/>
        </authorList>
    </citation>
    <scope>NUCLEOTIDE SEQUENCE [LARGE SCALE GENOMIC DNA]</scope>
    <source>
        <strain evidence="4 5">DSM 15140</strain>
    </source>
</reference>
<feature type="domain" description="Transcriptional regulator SgrR N-terminal HTH" evidence="3">
    <location>
        <begin position="3"/>
        <end position="109"/>
    </location>
</feature>
<evidence type="ECO:0000259" key="3">
    <source>
        <dbReference type="Pfam" id="PF12793"/>
    </source>
</evidence>
<dbReference type="Proteomes" id="UP000252254">
    <property type="component" value="Unassembled WGS sequence"/>
</dbReference>
<dbReference type="InterPro" id="IPR000914">
    <property type="entry name" value="SBP_5_dom"/>
</dbReference>
<proteinExistence type="predicted"/>
<protein>
    <submittedName>
        <fullName evidence="4">MarR-like DNA-binding transcriptional regulator SgrR of sgrS sRNA</fullName>
    </submittedName>
</protein>
<dbReference type="Gene3D" id="3.10.105.10">
    <property type="entry name" value="Dipeptide-binding Protein, Domain 3"/>
    <property type="match status" value="1"/>
</dbReference>
<feature type="domain" description="Solute-binding protein family 5" evidence="2">
    <location>
        <begin position="173"/>
        <end position="501"/>
    </location>
</feature>